<keyword evidence="4 7" id="KW-1133">Transmembrane helix</keyword>
<keyword evidence="2" id="KW-1003">Cell membrane</keyword>
<proteinExistence type="inferred from homology"/>
<dbReference type="RefSeq" id="WP_344726129.1">
    <property type="nucleotide sequence ID" value="NZ_BAAAUS010000036.1"/>
</dbReference>
<feature type="transmembrane region" description="Helical" evidence="7">
    <location>
        <begin position="692"/>
        <end position="712"/>
    </location>
</feature>
<comment type="subcellular location">
    <subcellularLocation>
        <location evidence="1">Cell membrane</location>
        <topology evidence="1">Multi-pass membrane protein</topology>
    </subcellularLocation>
</comment>
<comment type="similarity">
    <text evidence="6">Belongs to the ABC-4 integral membrane protein family.</text>
</comment>
<feature type="domain" description="ABC3 transporter permease C-terminal" evidence="8">
    <location>
        <begin position="255"/>
        <end position="375"/>
    </location>
</feature>
<dbReference type="Pfam" id="PF02687">
    <property type="entry name" value="FtsX"/>
    <property type="match status" value="2"/>
</dbReference>
<feature type="transmembrane region" description="Helical" evidence="7">
    <location>
        <begin position="599"/>
        <end position="625"/>
    </location>
</feature>
<evidence type="ECO:0000256" key="2">
    <source>
        <dbReference type="ARBA" id="ARBA00022475"/>
    </source>
</evidence>
<feature type="domain" description="ABC3 transporter permease C-terminal" evidence="8">
    <location>
        <begin position="604"/>
        <end position="719"/>
    </location>
</feature>
<feature type="transmembrane region" description="Helical" evidence="7">
    <location>
        <begin position="249"/>
        <end position="276"/>
    </location>
</feature>
<keyword evidence="10" id="KW-1185">Reference proteome</keyword>
<feature type="transmembrane region" description="Helical" evidence="7">
    <location>
        <begin position="422"/>
        <end position="446"/>
    </location>
</feature>
<evidence type="ECO:0000256" key="6">
    <source>
        <dbReference type="ARBA" id="ARBA00038076"/>
    </source>
</evidence>
<dbReference type="Proteomes" id="UP001597114">
    <property type="component" value="Unassembled WGS sequence"/>
</dbReference>
<feature type="transmembrane region" description="Helical" evidence="7">
    <location>
        <begin position="480"/>
        <end position="500"/>
    </location>
</feature>
<sequence>MAAVAATLLAETRRRPGRLLLTGLAITVATVFAAGTFLLGETLRAYLAATVVTTPETTAVVVLPQRMPEDARGADLVARVAAVDGVTDAVGVWAAYPTVSGAGSATTWHLASDPMNGPLTRLTGPLLQGRLPAGPDEVAVGETTAARTGLAPGRTVTVDAGDAAPRTVTVTGVVPLSDSGLNTLVATPDTVAGLGGSLDQVDVAAAPGADAAALSGRIAAVLGVPDAVRTGAEQRAAEVEDSSASVTAVLVGVGVFAGLAVVAGAVVVASTFRIVLTQRRTQMALLRCVGARRGQVVRAVLVEAVVTGLVAGVLGLGVALVAGYGLLAAMRASGAEGVPDLVVWWPGLAGVLLVAVLATVLAGLAPALAAARIPPVAALGVADAGDAGVPRAGRRIAVAVVLAAVAGGLAGVALAMPGDGSLALVVVAFSGMVAFAALAVVGPVLVRGLVAVAGRPIAALGGAAARLAVANAAQVPRRTAATISVLALGVGLTSALLVGIQSTRSGAERNIAEQFPADVVVSAADAGSAASLAARLTADPRLAVRADGPTVFVNPAPGVSEDVARTAVEQGAGGTQGLLVQYAGDARAELDSVLGTAQLIGFGLVGMTALVAVVGVGVTLMLSVTERTRETGLLRAVGLSGRGVRSMVAWEAALSGAGAAVIGAVIGSVYGALGAKVLGLAEGPPALPFPSLAALVVGVVVVAALAATVPAVRAGRVPPIRALQEA</sequence>
<dbReference type="EMBL" id="JBHUCO010000002">
    <property type="protein sequence ID" value="MFD1516567.1"/>
    <property type="molecule type" value="Genomic_DNA"/>
</dbReference>
<keyword evidence="5 7" id="KW-0472">Membrane</keyword>
<dbReference type="InterPro" id="IPR003838">
    <property type="entry name" value="ABC3_permease_C"/>
</dbReference>
<comment type="caution">
    <text evidence="9">The sequence shown here is derived from an EMBL/GenBank/DDBJ whole genome shotgun (WGS) entry which is preliminary data.</text>
</comment>
<evidence type="ECO:0000256" key="5">
    <source>
        <dbReference type="ARBA" id="ARBA00023136"/>
    </source>
</evidence>
<gene>
    <name evidence="9" type="ORF">ACFSJD_03660</name>
</gene>
<evidence type="ECO:0000313" key="10">
    <source>
        <dbReference type="Proteomes" id="UP001597114"/>
    </source>
</evidence>
<keyword evidence="3 7" id="KW-0812">Transmembrane</keyword>
<evidence type="ECO:0000259" key="8">
    <source>
        <dbReference type="Pfam" id="PF02687"/>
    </source>
</evidence>
<dbReference type="PANTHER" id="PTHR30572">
    <property type="entry name" value="MEMBRANE COMPONENT OF TRANSPORTER-RELATED"/>
    <property type="match status" value="1"/>
</dbReference>
<feature type="transmembrane region" description="Helical" evidence="7">
    <location>
        <begin position="396"/>
        <end position="416"/>
    </location>
</feature>
<feature type="transmembrane region" description="Helical" evidence="7">
    <location>
        <begin position="296"/>
        <end position="322"/>
    </location>
</feature>
<evidence type="ECO:0000256" key="3">
    <source>
        <dbReference type="ARBA" id="ARBA00022692"/>
    </source>
</evidence>
<feature type="transmembrane region" description="Helical" evidence="7">
    <location>
        <begin position="342"/>
        <end position="365"/>
    </location>
</feature>
<evidence type="ECO:0000313" key="9">
    <source>
        <dbReference type="EMBL" id="MFD1516567.1"/>
    </source>
</evidence>
<protein>
    <submittedName>
        <fullName evidence="9">FtsX-like permease family protein</fullName>
    </submittedName>
</protein>
<evidence type="ECO:0000256" key="7">
    <source>
        <dbReference type="SAM" id="Phobius"/>
    </source>
</evidence>
<evidence type="ECO:0000256" key="1">
    <source>
        <dbReference type="ARBA" id="ARBA00004651"/>
    </source>
</evidence>
<dbReference type="InterPro" id="IPR050250">
    <property type="entry name" value="Macrolide_Exporter_MacB"/>
</dbReference>
<accession>A0ABW4ENM3</accession>
<reference evidence="10" key="1">
    <citation type="journal article" date="2019" name="Int. J. Syst. Evol. Microbiol.">
        <title>The Global Catalogue of Microorganisms (GCM) 10K type strain sequencing project: providing services to taxonomists for standard genome sequencing and annotation.</title>
        <authorList>
            <consortium name="The Broad Institute Genomics Platform"/>
            <consortium name="The Broad Institute Genome Sequencing Center for Infectious Disease"/>
            <person name="Wu L."/>
            <person name="Ma J."/>
        </authorList>
    </citation>
    <scope>NUCLEOTIDE SEQUENCE [LARGE SCALE GENOMIC DNA]</scope>
    <source>
        <strain evidence="10">CCM 7043</strain>
    </source>
</reference>
<dbReference type="PANTHER" id="PTHR30572:SF4">
    <property type="entry name" value="ABC TRANSPORTER PERMEASE YTRF"/>
    <property type="match status" value="1"/>
</dbReference>
<organism evidence="9 10">
    <name type="scientific">Pseudonocardia yunnanensis</name>
    <dbReference type="NCBI Taxonomy" id="58107"/>
    <lineage>
        <taxon>Bacteria</taxon>
        <taxon>Bacillati</taxon>
        <taxon>Actinomycetota</taxon>
        <taxon>Actinomycetes</taxon>
        <taxon>Pseudonocardiales</taxon>
        <taxon>Pseudonocardiaceae</taxon>
        <taxon>Pseudonocardia</taxon>
    </lineage>
</organism>
<evidence type="ECO:0000256" key="4">
    <source>
        <dbReference type="ARBA" id="ARBA00022989"/>
    </source>
</evidence>
<feature type="transmembrane region" description="Helical" evidence="7">
    <location>
        <begin position="652"/>
        <end position="672"/>
    </location>
</feature>
<feature type="transmembrane region" description="Helical" evidence="7">
    <location>
        <begin position="19"/>
        <end position="40"/>
    </location>
</feature>
<name>A0ABW4ENM3_9PSEU</name>